<evidence type="ECO:0000256" key="2">
    <source>
        <dbReference type="SAM" id="MobiDB-lite"/>
    </source>
</evidence>
<dbReference type="EMBL" id="SNRW01048328">
    <property type="protein sequence ID" value="KAA6313411.1"/>
    <property type="molecule type" value="Genomic_DNA"/>
</dbReference>
<evidence type="ECO:0000256" key="1">
    <source>
        <dbReference type="SAM" id="Coils"/>
    </source>
</evidence>
<name>A0A5J4PX68_9EUKA</name>
<feature type="non-terminal residue" evidence="3">
    <location>
        <position position="1"/>
    </location>
</feature>
<evidence type="ECO:0000313" key="3">
    <source>
        <dbReference type="EMBL" id="KAA6313411.1"/>
    </source>
</evidence>
<feature type="region of interest" description="Disordered" evidence="2">
    <location>
        <begin position="125"/>
        <end position="160"/>
    </location>
</feature>
<feature type="coiled-coil region" evidence="1">
    <location>
        <begin position="23"/>
        <end position="50"/>
    </location>
</feature>
<protein>
    <recommendedName>
        <fullName evidence="5">DH domain-containing protein</fullName>
    </recommendedName>
</protein>
<comment type="caution">
    <text evidence="3">The sequence shown here is derived from an EMBL/GenBank/DDBJ whole genome shotgun (WGS) entry which is preliminary data.</text>
</comment>
<dbReference type="Proteomes" id="UP000324800">
    <property type="component" value="Unassembled WGS sequence"/>
</dbReference>
<keyword evidence="1" id="KW-0175">Coiled coil</keyword>
<evidence type="ECO:0008006" key="5">
    <source>
        <dbReference type="Google" id="ProtNLM"/>
    </source>
</evidence>
<reference evidence="3 4" key="1">
    <citation type="submission" date="2019-03" db="EMBL/GenBank/DDBJ databases">
        <title>Single cell metagenomics reveals metabolic interactions within the superorganism composed of flagellate Streblomastix strix and complex community of Bacteroidetes bacteria on its surface.</title>
        <authorList>
            <person name="Treitli S.C."/>
            <person name="Kolisko M."/>
            <person name="Husnik F."/>
            <person name="Keeling P."/>
            <person name="Hampl V."/>
        </authorList>
    </citation>
    <scope>NUCLEOTIDE SEQUENCE [LARGE SCALE GENOMIC DNA]</scope>
    <source>
        <strain evidence="3">ST1C</strain>
    </source>
</reference>
<evidence type="ECO:0000313" key="4">
    <source>
        <dbReference type="Proteomes" id="UP000324800"/>
    </source>
</evidence>
<proteinExistence type="predicted"/>
<accession>A0A5J4PX68</accession>
<dbReference type="AlphaFoldDB" id="A0A5J4PX68"/>
<organism evidence="3 4">
    <name type="scientific">Streblomastix strix</name>
    <dbReference type="NCBI Taxonomy" id="222440"/>
    <lineage>
        <taxon>Eukaryota</taxon>
        <taxon>Metamonada</taxon>
        <taxon>Preaxostyla</taxon>
        <taxon>Oxymonadida</taxon>
        <taxon>Streblomastigidae</taxon>
        <taxon>Streblomastix</taxon>
    </lineage>
</organism>
<sequence length="160" mass="19396">RSQQKQRRELQRISHRTIELQRLKFEELLKEQELKERQELEQQRASRRQSTSSIYSFNTLNRRQQRKIERKAALTILRALLWNRDYHASRPAFELMRQQRNVVQELIESEKNYVSKMEALLLTTTSKAKQRQEDKSQSKSNQGHFYKHRINPQIPQNLLP</sequence>
<gene>
    <name evidence="3" type="ORF">EZS28_055757</name>
</gene>